<proteinExistence type="predicted"/>
<dbReference type="EMBL" id="VJXY01000010">
    <property type="protein sequence ID" value="MBD6616455.1"/>
    <property type="molecule type" value="Genomic_DNA"/>
</dbReference>
<name>A0AA40VQX2_9NOST</name>
<dbReference type="AlphaFoldDB" id="A0AA40VQX2"/>
<keyword evidence="6" id="KW-1185">Reference proteome</keyword>
<evidence type="ECO:0000256" key="1">
    <source>
        <dbReference type="ARBA" id="ARBA00023015"/>
    </source>
</evidence>
<dbReference type="GO" id="GO:0003700">
    <property type="term" value="F:DNA-binding transcription factor activity"/>
    <property type="evidence" value="ECO:0007669"/>
    <property type="project" value="InterPro"/>
</dbReference>
<sequence length="297" mass="33767">MSALEPIEFDSNHPNCLPDIFEPAPILASHSAGWSNITLEAHHLPPGETPEYCLDHYVVSINMGQRLQIQHVVEGKSHKATYLHGTVVICPIHSPHFFCWNQELQTLSLNLKPELLSRNAIELLETDRVELISHFAIQDKLIHQIGLALQEELRSQFCGGRLYAETMANALAVHLLRHYATQQFSTPVYTGGLPQHRLQLVTDYVNDYLERELSLNELAAIAHLSQYHFSRAFKQATGLSPHQYLIQQRVERAKQLLKQSEMTIAEVAIACGFTHQSHLHRHFKRLTGVTPKTWLNS</sequence>
<reference evidence="5" key="1">
    <citation type="submission" date="2019-07" db="EMBL/GenBank/DDBJ databases">
        <title>Toxilogical consequences of a new and cryptic species of cyanobacteria (Komarekiella delphini-convector) recovered from the epidermis of a bottlenose dolphin and 1500 ft. in the air.</title>
        <authorList>
            <person name="Brown A.O."/>
            <person name="Dvorak P."/>
            <person name="Villanueva C.D."/>
            <person name="Foss A.J."/>
            <person name="Garvey A.D."/>
            <person name="Gibson Q.A."/>
            <person name="Johansen J.R."/>
            <person name="Casamatta D.A."/>
        </authorList>
    </citation>
    <scope>NUCLEOTIDE SEQUENCE</scope>
    <source>
        <strain evidence="5">SJRDD-AB1</strain>
    </source>
</reference>
<dbReference type="InterPro" id="IPR018062">
    <property type="entry name" value="HTH_AraC-typ_CS"/>
</dbReference>
<evidence type="ECO:0000313" key="5">
    <source>
        <dbReference type="EMBL" id="MBD6616455.1"/>
    </source>
</evidence>
<dbReference type="Pfam" id="PF12833">
    <property type="entry name" value="HTH_18"/>
    <property type="match status" value="1"/>
</dbReference>
<dbReference type="InterPro" id="IPR050204">
    <property type="entry name" value="AraC_XylS_family_regulators"/>
</dbReference>
<dbReference type="Gene3D" id="1.10.10.60">
    <property type="entry name" value="Homeodomain-like"/>
    <property type="match status" value="2"/>
</dbReference>
<dbReference type="PROSITE" id="PS00041">
    <property type="entry name" value="HTH_ARAC_FAMILY_1"/>
    <property type="match status" value="1"/>
</dbReference>
<gene>
    <name evidence="5" type="ORF">FNW02_11555</name>
</gene>
<dbReference type="InterPro" id="IPR009057">
    <property type="entry name" value="Homeodomain-like_sf"/>
</dbReference>
<dbReference type="Proteomes" id="UP001165986">
    <property type="component" value="Unassembled WGS sequence"/>
</dbReference>
<evidence type="ECO:0000313" key="6">
    <source>
        <dbReference type="Proteomes" id="UP001165986"/>
    </source>
</evidence>
<evidence type="ECO:0000256" key="2">
    <source>
        <dbReference type="ARBA" id="ARBA00023125"/>
    </source>
</evidence>
<evidence type="ECO:0000259" key="4">
    <source>
        <dbReference type="PROSITE" id="PS01124"/>
    </source>
</evidence>
<accession>A0AA40VQX2</accession>
<dbReference type="PANTHER" id="PTHR46796">
    <property type="entry name" value="HTH-TYPE TRANSCRIPTIONAL ACTIVATOR RHAS-RELATED"/>
    <property type="match status" value="1"/>
</dbReference>
<protein>
    <submittedName>
        <fullName evidence="5">Helix-turn-helix transcriptional regulator</fullName>
    </submittedName>
</protein>
<dbReference type="RefSeq" id="WP_191757694.1">
    <property type="nucleotide sequence ID" value="NZ_VJXY01000010.1"/>
</dbReference>
<feature type="domain" description="HTH araC/xylS-type" evidence="4">
    <location>
        <begin position="199"/>
        <end position="297"/>
    </location>
</feature>
<dbReference type="PROSITE" id="PS01124">
    <property type="entry name" value="HTH_ARAC_FAMILY_2"/>
    <property type="match status" value="1"/>
</dbReference>
<dbReference type="GO" id="GO:0043565">
    <property type="term" value="F:sequence-specific DNA binding"/>
    <property type="evidence" value="ECO:0007669"/>
    <property type="project" value="InterPro"/>
</dbReference>
<dbReference type="SMART" id="SM00342">
    <property type="entry name" value="HTH_ARAC"/>
    <property type="match status" value="1"/>
</dbReference>
<keyword evidence="3" id="KW-0804">Transcription</keyword>
<evidence type="ECO:0000256" key="3">
    <source>
        <dbReference type="ARBA" id="ARBA00023163"/>
    </source>
</evidence>
<dbReference type="SUPFAM" id="SSF46689">
    <property type="entry name" value="Homeodomain-like"/>
    <property type="match status" value="2"/>
</dbReference>
<organism evidence="5 6">
    <name type="scientific">Komarekiella delphini-convector SJRDD-AB1</name>
    <dbReference type="NCBI Taxonomy" id="2593771"/>
    <lineage>
        <taxon>Bacteria</taxon>
        <taxon>Bacillati</taxon>
        <taxon>Cyanobacteriota</taxon>
        <taxon>Cyanophyceae</taxon>
        <taxon>Nostocales</taxon>
        <taxon>Nostocaceae</taxon>
        <taxon>Komarekiella</taxon>
        <taxon>Komarekiella delphini-convector</taxon>
    </lineage>
</organism>
<comment type="caution">
    <text evidence="5">The sequence shown here is derived from an EMBL/GenBank/DDBJ whole genome shotgun (WGS) entry which is preliminary data.</text>
</comment>
<keyword evidence="2" id="KW-0238">DNA-binding</keyword>
<dbReference type="InterPro" id="IPR018060">
    <property type="entry name" value="HTH_AraC"/>
</dbReference>
<keyword evidence="1" id="KW-0805">Transcription regulation</keyword>
<dbReference type="PANTHER" id="PTHR46796:SF6">
    <property type="entry name" value="ARAC SUBFAMILY"/>
    <property type="match status" value="1"/>
</dbReference>